<evidence type="ECO:0000313" key="6">
    <source>
        <dbReference type="Proteomes" id="UP000261540"/>
    </source>
</evidence>
<reference evidence="5" key="2">
    <citation type="submission" date="2025-09" db="UniProtKB">
        <authorList>
            <consortium name="Ensembl"/>
        </authorList>
    </citation>
    <scope>IDENTIFICATION</scope>
</reference>
<dbReference type="STRING" id="1676925.ENSPKIP00000024237"/>
<proteinExistence type="inferred from homology"/>
<dbReference type="AlphaFoldDB" id="A0A3B3S0J0"/>
<evidence type="ECO:0000256" key="2">
    <source>
        <dbReference type="ARBA" id="ARBA00007236"/>
    </source>
</evidence>
<reference evidence="5" key="1">
    <citation type="submission" date="2025-08" db="UniProtKB">
        <authorList>
            <consortium name="Ensembl"/>
        </authorList>
    </citation>
    <scope>IDENTIFICATION</scope>
</reference>
<dbReference type="GO" id="GO:0005125">
    <property type="term" value="F:cytokine activity"/>
    <property type="evidence" value="ECO:0007669"/>
    <property type="project" value="InterPro"/>
</dbReference>
<dbReference type="InterPro" id="IPR010345">
    <property type="entry name" value="IL-17_fam"/>
</dbReference>
<dbReference type="Gene3D" id="2.10.90.10">
    <property type="entry name" value="Cystine-knot cytokines"/>
    <property type="match status" value="1"/>
</dbReference>
<name>A0A3B3S0J0_9TELE</name>
<comment type="similarity">
    <text evidence="2">Belongs to the IL-17 family.</text>
</comment>
<accession>A0A3B3S0J0</accession>
<dbReference type="GO" id="GO:0005576">
    <property type="term" value="C:extracellular region"/>
    <property type="evidence" value="ECO:0007669"/>
    <property type="project" value="UniProtKB-SubCell"/>
</dbReference>
<keyword evidence="3" id="KW-0964">Secreted</keyword>
<dbReference type="Proteomes" id="UP000261540">
    <property type="component" value="Unplaced"/>
</dbReference>
<keyword evidence="4" id="KW-0732">Signal</keyword>
<sequence length="162" mass="18262">MMLQRQIDFASLEEAVKKKMRRFDSMYHPMAVCCAALLVVMIEAKDTVCGSTLKIPSKYYEAQPRLPDLNGNINNRSLSAWTWKLNHVESRIPKTITEAVCSFMYCLNPKARPGVAELDERFNSVPIHQSMLVLNHVKSLSCYQASFISIVVGCTCVKAKTT</sequence>
<evidence type="ECO:0000256" key="1">
    <source>
        <dbReference type="ARBA" id="ARBA00004613"/>
    </source>
</evidence>
<evidence type="ECO:0000256" key="3">
    <source>
        <dbReference type="ARBA" id="ARBA00022525"/>
    </source>
</evidence>
<evidence type="ECO:0000313" key="5">
    <source>
        <dbReference type="Ensembl" id="ENSPKIP00000024237.1"/>
    </source>
</evidence>
<keyword evidence="6" id="KW-1185">Reference proteome</keyword>
<dbReference type="SUPFAM" id="SSF57501">
    <property type="entry name" value="Cystine-knot cytokines"/>
    <property type="match status" value="1"/>
</dbReference>
<comment type="subcellular location">
    <subcellularLocation>
        <location evidence="1">Secreted</location>
    </subcellularLocation>
</comment>
<dbReference type="Ensembl" id="ENSPKIT00000004941.1">
    <property type="protein sequence ID" value="ENSPKIP00000024237.1"/>
    <property type="gene ID" value="ENSPKIG00000007579.1"/>
</dbReference>
<dbReference type="GeneTree" id="ENSGT01150000290111"/>
<dbReference type="Pfam" id="PF06083">
    <property type="entry name" value="IL17"/>
    <property type="match status" value="1"/>
</dbReference>
<protein>
    <submittedName>
        <fullName evidence="5">Uncharacterized protein</fullName>
    </submittedName>
</protein>
<organism evidence="5 6">
    <name type="scientific">Paramormyrops kingsleyae</name>
    <dbReference type="NCBI Taxonomy" id="1676925"/>
    <lineage>
        <taxon>Eukaryota</taxon>
        <taxon>Metazoa</taxon>
        <taxon>Chordata</taxon>
        <taxon>Craniata</taxon>
        <taxon>Vertebrata</taxon>
        <taxon>Euteleostomi</taxon>
        <taxon>Actinopterygii</taxon>
        <taxon>Neopterygii</taxon>
        <taxon>Teleostei</taxon>
        <taxon>Osteoglossocephala</taxon>
        <taxon>Osteoglossomorpha</taxon>
        <taxon>Osteoglossiformes</taxon>
        <taxon>Mormyridae</taxon>
        <taxon>Paramormyrops</taxon>
    </lineage>
</organism>
<evidence type="ECO:0000256" key="4">
    <source>
        <dbReference type="ARBA" id="ARBA00022729"/>
    </source>
</evidence>
<dbReference type="InterPro" id="IPR029034">
    <property type="entry name" value="Cystine-knot_cytokine"/>
</dbReference>